<organism evidence="2 3">
    <name type="scientific">Nitrosomonas communis</name>
    <dbReference type="NCBI Taxonomy" id="44574"/>
    <lineage>
        <taxon>Bacteria</taxon>
        <taxon>Pseudomonadati</taxon>
        <taxon>Pseudomonadota</taxon>
        <taxon>Betaproteobacteria</taxon>
        <taxon>Nitrosomonadales</taxon>
        <taxon>Nitrosomonadaceae</taxon>
        <taxon>Nitrosomonas</taxon>
    </lineage>
</organism>
<name>A0A5D3Y6P8_9PROT</name>
<gene>
    <name evidence="2" type="ORF">BCL69_11045</name>
</gene>
<reference evidence="2 3" key="1">
    <citation type="submission" date="2019-07" db="EMBL/GenBank/DDBJ databases">
        <title>Active sludge and wastewater microbial communities from Klosterneuburg, Austria.</title>
        <authorList>
            <person name="Wagner M."/>
        </authorList>
    </citation>
    <scope>NUCLEOTIDE SEQUENCE [LARGE SCALE GENOMIC DNA]</scope>
    <source>
        <strain evidence="2 3">Nm2</strain>
    </source>
</reference>
<accession>A0A5D3Y6P8</accession>
<evidence type="ECO:0000313" key="3">
    <source>
        <dbReference type="Proteomes" id="UP000324176"/>
    </source>
</evidence>
<dbReference type="GO" id="GO:0005198">
    <property type="term" value="F:structural molecule activity"/>
    <property type="evidence" value="ECO:0007669"/>
    <property type="project" value="InterPro"/>
</dbReference>
<dbReference type="AlphaFoldDB" id="A0A5D3Y6P8"/>
<dbReference type="Proteomes" id="UP000324176">
    <property type="component" value="Unassembled WGS sequence"/>
</dbReference>
<dbReference type="Pfam" id="PF05136">
    <property type="entry name" value="Phage_portal_2"/>
    <property type="match status" value="1"/>
</dbReference>
<sequence>MKNLPKMNFLDRAIAVIAPGTALNRIRNRTALALSGSYTGGSRSRASMRNWNPYSGDANSDIIYDLEILRARSRDLARNAPIGGAAINSVVTNVIGTGLSMQSNPDTKFLGMTDEQANEFKREVEAEWSIWCNSTECDVSRNMNFYGLQGLALRSMLESGDVLALTPAIAKKSNPYRLAIQLIESDRISNKGYAADTDTKFAGVTLDSNGAAIKYDIAKKHPGSLLRRGNEWIEVDAFGQDGRINVIHLFDKTRPGQVRGVPFLAPVIEQLKQLSRYTEAELQAAVVSAALAIFVKMDTDAFESLFQEDAKQSYIKNAAGWDGFLNFTMDDSGKVINLLPGEDVLSPDLGRPNANFDPFFLAMLKQIGPVLEIPFEVLTKHFSASYSASRAALLDFWRIVRRRRDFMATYFCEPIKELWFEEAVSSGRIAAPGFFADIRIRQAYTRVTWVGDGPGSIDPLKEVSAAEKRIAVGISTREKETAAYDGGDYESNIEQLGKEKKLMEAAGLSTESKPLDTGSLVISPEQT</sequence>
<evidence type="ECO:0000313" key="2">
    <source>
        <dbReference type="EMBL" id="TYP72342.1"/>
    </source>
</evidence>
<protein>
    <submittedName>
        <fullName evidence="2">Lambda family phage portal protein</fullName>
    </submittedName>
</protein>
<dbReference type="NCBIfam" id="TIGR01539">
    <property type="entry name" value="portal_lambda"/>
    <property type="match status" value="1"/>
</dbReference>
<proteinExistence type="predicted"/>
<feature type="region of interest" description="Disordered" evidence="1">
    <location>
        <begin position="507"/>
        <end position="527"/>
    </location>
</feature>
<comment type="caution">
    <text evidence="2">The sequence shown here is derived from an EMBL/GenBank/DDBJ whole genome shotgun (WGS) entry which is preliminary data.</text>
</comment>
<dbReference type="GO" id="GO:0019068">
    <property type="term" value="P:virion assembly"/>
    <property type="evidence" value="ECO:0007669"/>
    <property type="project" value="InterPro"/>
</dbReference>
<dbReference type="InterPro" id="IPR006429">
    <property type="entry name" value="Phage_lambda_portal"/>
</dbReference>
<evidence type="ECO:0000256" key="1">
    <source>
        <dbReference type="SAM" id="MobiDB-lite"/>
    </source>
</evidence>
<dbReference type="EMBL" id="VNHT01000104">
    <property type="protein sequence ID" value="TYP72342.1"/>
    <property type="molecule type" value="Genomic_DNA"/>
</dbReference>